<feature type="transmembrane region" description="Helical" evidence="6">
    <location>
        <begin position="264"/>
        <end position="284"/>
    </location>
</feature>
<evidence type="ECO:0000259" key="7">
    <source>
        <dbReference type="Pfam" id="PF00892"/>
    </source>
</evidence>
<name>A0ABT9NLH9_9ACTN</name>
<comment type="similarity">
    <text evidence="2">Belongs to the EamA transporter family.</text>
</comment>
<protein>
    <submittedName>
        <fullName evidence="8">Drug/metabolite transporter (DMT)-like permease</fullName>
    </submittedName>
</protein>
<keyword evidence="4 6" id="KW-1133">Transmembrane helix</keyword>
<dbReference type="Proteomes" id="UP001240447">
    <property type="component" value="Unassembled WGS sequence"/>
</dbReference>
<evidence type="ECO:0000256" key="3">
    <source>
        <dbReference type="ARBA" id="ARBA00022692"/>
    </source>
</evidence>
<keyword evidence="9" id="KW-1185">Reference proteome</keyword>
<evidence type="ECO:0000256" key="5">
    <source>
        <dbReference type="ARBA" id="ARBA00023136"/>
    </source>
</evidence>
<comment type="subcellular location">
    <subcellularLocation>
        <location evidence="1">Membrane</location>
        <topology evidence="1">Multi-pass membrane protein</topology>
    </subcellularLocation>
</comment>
<comment type="caution">
    <text evidence="8">The sequence shown here is derived from an EMBL/GenBank/DDBJ whole genome shotgun (WGS) entry which is preliminary data.</text>
</comment>
<feature type="transmembrane region" description="Helical" evidence="6">
    <location>
        <begin position="164"/>
        <end position="182"/>
    </location>
</feature>
<feature type="transmembrane region" description="Helical" evidence="6">
    <location>
        <begin position="137"/>
        <end position="158"/>
    </location>
</feature>
<proteinExistence type="inferred from homology"/>
<evidence type="ECO:0000256" key="4">
    <source>
        <dbReference type="ARBA" id="ARBA00022989"/>
    </source>
</evidence>
<evidence type="ECO:0000256" key="6">
    <source>
        <dbReference type="SAM" id="Phobius"/>
    </source>
</evidence>
<dbReference type="RefSeq" id="WP_246360075.1">
    <property type="nucleotide sequence ID" value="NZ_CCXJ01000048.1"/>
</dbReference>
<dbReference type="InterPro" id="IPR050638">
    <property type="entry name" value="AA-Vitamin_Transporters"/>
</dbReference>
<dbReference type="InterPro" id="IPR037185">
    <property type="entry name" value="EmrE-like"/>
</dbReference>
<dbReference type="PANTHER" id="PTHR32322">
    <property type="entry name" value="INNER MEMBRANE TRANSPORTER"/>
    <property type="match status" value="1"/>
</dbReference>
<evidence type="ECO:0000256" key="1">
    <source>
        <dbReference type="ARBA" id="ARBA00004141"/>
    </source>
</evidence>
<feature type="transmembrane region" description="Helical" evidence="6">
    <location>
        <begin position="194"/>
        <end position="214"/>
    </location>
</feature>
<sequence length="327" mass="33307">MSTAPDAETLQAARRAPGGLLLALITAAAFGTSGTLAKPLLEAGWSSGATVAARVGVGALVLLVPALLSLRGRWHLLRSHAGLIAVYGVIPIAGCQWAYFNAVQRLEVGVALMLEYLGLVLVVGWLWLRHGRRPRRLTLTGVALSLLGLALILDLTSATGVDPIGVGWGLLAAVGLAAYFILSARETNGLPPLVLATFGLAVGAIALLLAGAVGVLPMTMSTDDVAFAGRAVPWWTAVLALAVVAAAVAYAVGIAAARALGSKVASFVGLTEVLFAVLFAWLLLGELPSWIQLVGGALIVAGVVAVKLDEAEPLADAGVEPDATLAA</sequence>
<dbReference type="Pfam" id="PF00892">
    <property type="entry name" value="EamA"/>
    <property type="match status" value="2"/>
</dbReference>
<organism evidence="8 9">
    <name type="scientific">Nocardioides massiliensis</name>
    <dbReference type="NCBI Taxonomy" id="1325935"/>
    <lineage>
        <taxon>Bacteria</taxon>
        <taxon>Bacillati</taxon>
        <taxon>Actinomycetota</taxon>
        <taxon>Actinomycetes</taxon>
        <taxon>Propionibacteriales</taxon>
        <taxon>Nocardioidaceae</taxon>
        <taxon>Nocardioides</taxon>
    </lineage>
</organism>
<feature type="transmembrane region" description="Helical" evidence="6">
    <location>
        <begin position="47"/>
        <end position="68"/>
    </location>
</feature>
<accession>A0ABT9NLH9</accession>
<evidence type="ECO:0000256" key="2">
    <source>
        <dbReference type="ARBA" id="ARBA00007362"/>
    </source>
</evidence>
<feature type="transmembrane region" description="Helical" evidence="6">
    <location>
        <begin position="290"/>
        <end position="308"/>
    </location>
</feature>
<gene>
    <name evidence="8" type="ORF">J2S59_001080</name>
</gene>
<reference evidence="8 9" key="1">
    <citation type="submission" date="2023-07" db="EMBL/GenBank/DDBJ databases">
        <title>Sequencing the genomes of 1000 actinobacteria strains.</title>
        <authorList>
            <person name="Klenk H.-P."/>
        </authorList>
    </citation>
    <scope>NUCLEOTIDE SEQUENCE [LARGE SCALE GENOMIC DNA]</scope>
    <source>
        <strain evidence="8 9">GD13</strain>
    </source>
</reference>
<feature type="transmembrane region" description="Helical" evidence="6">
    <location>
        <begin position="106"/>
        <end position="128"/>
    </location>
</feature>
<evidence type="ECO:0000313" key="8">
    <source>
        <dbReference type="EMBL" id="MDP9821271.1"/>
    </source>
</evidence>
<feature type="transmembrane region" description="Helical" evidence="6">
    <location>
        <begin position="234"/>
        <end position="257"/>
    </location>
</feature>
<keyword evidence="5 6" id="KW-0472">Membrane</keyword>
<feature type="transmembrane region" description="Helical" evidence="6">
    <location>
        <begin position="80"/>
        <end position="100"/>
    </location>
</feature>
<keyword evidence="3 6" id="KW-0812">Transmembrane</keyword>
<evidence type="ECO:0000313" key="9">
    <source>
        <dbReference type="Proteomes" id="UP001240447"/>
    </source>
</evidence>
<dbReference type="SUPFAM" id="SSF103481">
    <property type="entry name" value="Multidrug resistance efflux transporter EmrE"/>
    <property type="match status" value="2"/>
</dbReference>
<dbReference type="InterPro" id="IPR000620">
    <property type="entry name" value="EamA_dom"/>
</dbReference>
<dbReference type="EMBL" id="JAUSQM010000001">
    <property type="protein sequence ID" value="MDP9821271.1"/>
    <property type="molecule type" value="Genomic_DNA"/>
</dbReference>
<feature type="domain" description="EamA" evidence="7">
    <location>
        <begin position="19"/>
        <end position="153"/>
    </location>
</feature>
<feature type="domain" description="EamA" evidence="7">
    <location>
        <begin position="164"/>
        <end position="306"/>
    </location>
</feature>
<dbReference type="PANTHER" id="PTHR32322:SF2">
    <property type="entry name" value="EAMA DOMAIN-CONTAINING PROTEIN"/>
    <property type="match status" value="1"/>
</dbReference>